<dbReference type="Gene3D" id="1.10.10.60">
    <property type="entry name" value="Homeodomain-like"/>
    <property type="match status" value="1"/>
</dbReference>
<dbReference type="OrthoDB" id="9812134at2"/>
<dbReference type="Gene3D" id="1.10.357.10">
    <property type="entry name" value="Tetracycline Repressor, domain 2"/>
    <property type="match status" value="1"/>
</dbReference>
<evidence type="ECO:0000256" key="2">
    <source>
        <dbReference type="PROSITE-ProRule" id="PRU00335"/>
    </source>
</evidence>
<gene>
    <name evidence="5" type="ORF">SAMN04487895_102334</name>
</gene>
<evidence type="ECO:0000259" key="4">
    <source>
        <dbReference type="PROSITE" id="PS50977"/>
    </source>
</evidence>
<sequence>MNRTFDKRICPEVKYRNKNIFLIFFICEKGAYCLVMMKHRMLDLAKQQISKRGFRFTMAEMAKQCGISTKTIYECYASKEELIRELVEQAIDEVKEREQAILNDPKLGTMEKLQDLLVLLPQDFQFFDITRLYELQRYYPEVWNTLNSFMEEQWDGVVQMIGEGQAEGLLEKFNTALFIQMYIGGLHRLMEQASTNPGGLTLREALDELVDILLNGIKRR</sequence>
<dbReference type="PANTHER" id="PTHR43479:SF11">
    <property type="entry name" value="ACREF_ENVCD OPERON REPRESSOR-RELATED"/>
    <property type="match status" value="1"/>
</dbReference>
<evidence type="ECO:0000313" key="5">
    <source>
        <dbReference type="EMBL" id="SEN72044.1"/>
    </source>
</evidence>
<keyword evidence="3" id="KW-1133">Transmembrane helix</keyword>
<name>A0A1H8IU00_9BACL</name>
<feature type="DNA-binding region" description="H-T-H motif" evidence="2">
    <location>
        <begin position="57"/>
        <end position="76"/>
    </location>
</feature>
<organism evidence="5 6">
    <name type="scientific">Paenibacillus sophorae</name>
    <dbReference type="NCBI Taxonomy" id="1333845"/>
    <lineage>
        <taxon>Bacteria</taxon>
        <taxon>Bacillati</taxon>
        <taxon>Bacillota</taxon>
        <taxon>Bacilli</taxon>
        <taxon>Bacillales</taxon>
        <taxon>Paenibacillaceae</taxon>
        <taxon>Paenibacillus</taxon>
    </lineage>
</organism>
<dbReference type="InterPro" id="IPR036271">
    <property type="entry name" value="Tet_transcr_reg_TetR-rel_C_sf"/>
</dbReference>
<dbReference type="EMBL" id="FODH01000002">
    <property type="protein sequence ID" value="SEN72044.1"/>
    <property type="molecule type" value="Genomic_DNA"/>
</dbReference>
<protein>
    <submittedName>
        <fullName evidence="5">Transcriptional regulator, TetR family</fullName>
    </submittedName>
</protein>
<dbReference type="InterPro" id="IPR009057">
    <property type="entry name" value="Homeodomain-like_sf"/>
</dbReference>
<reference evidence="5 6" key="1">
    <citation type="submission" date="2016-10" db="EMBL/GenBank/DDBJ databases">
        <authorList>
            <person name="de Groot N.N."/>
        </authorList>
    </citation>
    <scope>NUCLEOTIDE SEQUENCE [LARGE SCALE GENOMIC DNA]</scope>
    <source>
        <strain evidence="5 6">CGMCC 1.10238</strain>
    </source>
</reference>
<feature type="domain" description="HTH tetR-type" evidence="4">
    <location>
        <begin position="35"/>
        <end position="94"/>
    </location>
</feature>
<keyword evidence="3" id="KW-0472">Membrane</keyword>
<dbReference type="Pfam" id="PF00440">
    <property type="entry name" value="TetR_N"/>
    <property type="match status" value="1"/>
</dbReference>
<evidence type="ECO:0000313" key="6">
    <source>
        <dbReference type="Proteomes" id="UP000198809"/>
    </source>
</evidence>
<proteinExistence type="predicted"/>
<dbReference type="SUPFAM" id="SSF48498">
    <property type="entry name" value="Tetracyclin repressor-like, C-terminal domain"/>
    <property type="match status" value="1"/>
</dbReference>
<dbReference type="InterPro" id="IPR001647">
    <property type="entry name" value="HTH_TetR"/>
</dbReference>
<dbReference type="SUPFAM" id="SSF46689">
    <property type="entry name" value="Homeodomain-like"/>
    <property type="match status" value="1"/>
</dbReference>
<keyword evidence="3" id="KW-0812">Transmembrane</keyword>
<evidence type="ECO:0000256" key="1">
    <source>
        <dbReference type="ARBA" id="ARBA00023125"/>
    </source>
</evidence>
<accession>A0A1H8IU00</accession>
<dbReference type="InterPro" id="IPR050624">
    <property type="entry name" value="HTH-type_Tx_Regulator"/>
</dbReference>
<dbReference type="PRINTS" id="PR00455">
    <property type="entry name" value="HTHTETR"/>
</dbReference>
<dbReference type="PANTHER" id="PTHR43479">
    <property type="entry name" value="ACREF/ENVCD OPERON REPRESSOR-RELATED"/>
    <property type="match status" value="1"/>
</dbReference>
<keyword evidence="1 2" id="KW-0238">DNA-binding</keyword>
<evidence type="ECO:0000256" key="3">
    <source>
        <dbReference type="SAM" id="Phobius"/>
    </source>
</evidence>
<dbReference type="Proteomes" id="UP000198809">
    <property type="component" value="Unassembled WGS sequence"/>
</dbReference>
<dbReference type="GO" id="GO:0003677">
    <property type="term" value="F:DNA binding"/>
    <property type="evidence" value="ECO:0007669"/>
    <property type="project" value="UniProtKB-UniRule"/>
</dbReference>
<dbReference type="AlphaFoldDB" id="A0A1H8IU00"/>
<dbReference type="PROSITE" id="PS50977">
    <property type="entry name" value="HTH_TETR_2"/>
    <property type="match status" value="1"/>
</dbReference>
<dbReference type="STRING" id="1333845.SAMN04487895_102334"/>
<feature type="transmembrane region" description="Helical" evidence="3">
    <location>
        <begin position="20"/>
        <end position="37"/>
    </location>
</feature>